<evidence type="ECO:0000256" key="11">
    <source>
        <dbReference type="SAM" id="MobiDB-lite"/>
    </source>
</evidence>
<dbReference type="GO" id="GO:0004674">
    <property type="term" value="F:protein serine/threonine kinase activity"/>
    <property type="evidence" value="ECO:0007669"/>
    <property type="project" value="UniProtKB-KW"/>
</dbReference>
<proteinExistence type="inferred from homology"/>
<evidence type="ECO:0000256" key="10">
    <source>
        <dbReference type="ARBA" id="ARBA00042858"/>
    </source>
</evidence>
<dbReference type="Gene3D" id="1.10.510.10">
    <property type="entry name" value="Transferase(Phosphotransferase) domain 1"/>
    <property type="match status" value="1"/>
</dbReference>
<dbReference type="PANTHER" id="PTHR24056">
    <property type="entry name" value="CELL DIVISION PROTEIN KINASE"/>
    <property type="match status" value="1"/>
</dbReference>
<dbReference type="Pfam" id="PF00069">
    <property type="entry name" value="Pkinase"/>
    <property type="match status" value="1"/>
</dbReference>
<dbReference type="EMBL" id="JAQMWT010000370">
    <property type="protein sequence ID" value="KAJ8602733.1"/>
    <property type="molecule type" value="Genomic_DNA"/>
</dbReference>
<evidence type="ECO:0000256" key="3">
    <source>
        <dbReference type="ARBA" id="ARBA00022679"/>
    </source>
</evidence>
<dbReference type="Gene3D" id="3.30.200.20">
    <property type="entry name" value="Phosphorylase Kinase, domain 1"/>
    <property type="match status" value="1"/>
</dbReference>
<evidence type="ECO:0000256" key="2">
    <source>
        <dbReference type="ARBA" id="ARBA00022527"/>
    </source>
</evidence>
<protein>
    <recommendedName>
        <fullName evidence="8">Cyclin-dependent kinase 2 homolog</fullName>
    </recommendedName>
    <alternativeName>
        <fullName evidence="9">Cell division control protein 2 homolog</fullName>
    </alternativeName>
    <alternativeName>
        <fullName evidence="10">cdc2-related kinase 2</fullName>
    </alternativeName>
</protein>
<evidence type="ECO:0000256" key="9">
    <source>
        <dbReference type="ARBA" id="ARBA00041902"/>
    </source>
</evidence>
<reference evidence="13" key="1">
    <citation type="submission" date="2023-01" db="EMBL/GenBank/DDBJ databases">
        <title>Metagenome sequencing of chrysophaentin producing Chrysophaeum taylorii.</title>
        <authorList>
            <person name="Davison J."/>
            <person name="Bewley C."/>
        </authorList>
    </citation>
    <scope>NUCLEOTIDE SEQUENCE</scope>
    <source>
        <strain evidence="13">NIES-1699</strain>
    </source>
</reference>
<evidence type="ECO:0000313" key="14">
    <source>
        <dbReference type="Proteomes" id="UP001230188"/>
    </source>
</evidence>
<name>A0AAD7UCY8_9STRA</name>
<organism evidence="13 14">
    <name type="scientific">Chrysophaeum taylorii</name>
    <dbReference type="NCBI Taxonomy" id="2483200"/>
    <lineage>
        <taxon>Eukaryota</taxon>
        <taxon>Sar</taxon>
        <taxon>Stramenopiles</taxon>
        <taxon>Ochrophyta</taxon>
        <taxon>Pelagophyceae</taxon>
        <taxon>Pelagomonadales</taxon>
        <taxon>Pelagomonadaceae</taxon>
        <taxon>Chrysophaeum</taxon>
    </lineage>
</organism>
<evidence type="ECO:0000259" key="12">
    <source>
        <dbReference type="PROSITE" id="PS50011"/>
    </source>
</evidence>
<dbReference type="GO" id="GO:0080090">
    <property type="term" value="P:regulation of primary metabolic process"/>
    <property type="evidence" value="ECO:0007669"/>
    <property type="project" value="UniProtKB-ARBA"/>
</dbReference>
<evidence type="ECO:0000256" key="1">
    <source>
        <dbReference type="ARBA" id="ARBA00006485"/>
    </source>
</evidence>
<dbReference type="Proteomes" id="UP001230188">
    <property type="component" value="Unassembled WGS sequence"/>
</dbReference>
<dbReference type="AlphaFoldDB" id="A0AAD7UCY8"/>
<dbReference type="GO" id="GO:0005524">
    <property type="term" value="F:ATP binding"/>
    <property type="evidence" value="ECO:0007669"/>
    <property type="project" value="UniProtKB-KW"/>
</dbReference>
<keyword evidence="14" id="KW-1185">Reference proteome</keyword>
<dbReference type="PANTHER" id="PTHR24056:SF107">
    <property type="entry name" value="CYCLIN-DEPENDENT KINASE 11A-RELATED"/>
    <property type="match status" value="1"/>
</dbReference>
<dbReference type="GO" id="GO:0010556">
    <property type="term" value="P:regulation of macromolecule biosynthetic process"/>
    <property type="evidence" value="ECO:0007669"/>
    <property type="project" value="UniProtKB-ARBA"/>
</dbReference>
<accession>A0AAD7UCY8</accession>
<evidence type="ECO:0000256" key="6">
    <source>
        <dbReference type="ARBA" id="ARBA00022840"/>
    </source>
</evidence>
<dbReference type="FunFam" id="3.30.200.20:FF:000172">
    <property type="entry name" value="cyclin-dependent kinase G-2 isoform X1"/>
    <property type="match status" value="1"/>
</dbReference>
<sequence length="349" mass="39711">MSQEPPSSSSPPPPEASKRRKKRQALIEGCRSVEEFERLDRIDEGSYGVVYRARDKVSRDIVALKRVKLPREACLEGFPITALRETNVLLALQHENIIRVHEMVVGREHDRVFVVMDYFEHDLKTCIEKQEGPFSQADAKSLVRQLVAGVSHMHSKWFIHRDIKTSNLLYSRGRLALCDFGLARRFGDPVLPYTRNVVTLWYRAPELLLGATTYSTELDAWSCGCVFAEIFQKAPLFQAKTEIAQLSEIFKVLGIPTEERWPGYQKLPFAKNLAWKKGQFRRNRLRDLLPAVTFASTTPLSDSGFEMLGSLLALDPARRGAPDPAHPYFAESPLPSPPHLMPRFPLDRI</sequence>
<evidence type="ECO:0000256" key="7">
    <source>
        <dbReference type="ARBA" id="ARBA00038543"/>
    </source>
</evidence>
<dbReference type="InterPro" id="IPR050108">
    <property type="entry name" value="CDK"/>
</dbReference>
<keyword evidence="5" id="KW-0418">Kinase</keyword>
<dbReference type="GO" id="GO:0007346">
    <property type="term" value="P:regulation of mitotic cell cycle"/>
    <property type="evidence" value="ECO:0007669"/>
    <property type="project" value="TreeGrafter"/>
</dbReference>
<dbReference type="InterPro" id="IPR000719">
    <property type="entry name" value="Prot_kinase_dom"/>
</dbReference>
<comment type="subunit">
    <text evidence="7">May form a complex composed of at least the catalytic subunit CRK2 and a cyclin.</text>
</comment>
<keyword evidence="2" id="KW-0723">Serine/threonine-protein kinase</keyword>
<keyword evidence="4" id="KW-0547">Nucleotide-binding</keyword>
<gene>
    <name evidence="13" type="ORF">CTAYLR_003797</name>
</gene>
<keyword evidence="6" id="KW-0067">ATP-binding</keyword>
<keyword evidence="3" id="KW-0808">Transferase</keyword>
<dbReference type="PROSITE" id="PS00108">
    <property type="entry name" value="PROTEIN_KINASE_ST"/>
    <property type="match status" value="1"/>
</dbReference>
<dbReference type="InterPro" id="IPR011009">
    <property type="entry name" value="Kinase-like_dom_sf"/>
</dbReference>
<comment type="caution">
    <text evidence="13">The sequence shown here is derived from an EMBL/GenBank/DDBJ whole genome shotgun (WGS) entry which is preliminary data.</text>
</comment>
<evidence type="ECO:0000256" key="8">
    <source>
        <dbReference type="ARBA" id="ARBA00039612"/>
    </source>
</evidence>
<evidence type="ECO:0000256" key="4">
    <source>
        <dbReference type="ARBA" id="ARBA00022741"/>
    </source>
</evidence>
<feature type="region of interest" description="Disordered" evidence="11">
    <location>
        <begin position="1"/>
        <end position="24"/>
    </location>
</feature>
<feature type="domain" description="Protein kinase" evidence="12">
    <location>
        <begin position="36"/>
        <end position="329"/>
    </location>
</feature>
<dbReference type="SUPFAM" id="SSF56112">
    <property type="entry name" value="Protein kinase-like (PK-like)"/>
    <property type="match status" value="1"/>
</dbReference>
<dbReference type="InterPro" id="IPR008271">
    <property type="entry name" value="Ser/Thr_kinase_AS"/>
</dbReference>
<evidence type="ECO:0000313" key="13">
    <source>
        <dbReference type="EMBL" id="KAJ8602733.1"/>
    </source>
</evidence>
<dbReference type="GO" id="GO:0005634">
    <property type="term" value="C:nucleus"/>
    <property type="evidence" value="ECO:0007669"/>
    <property type="project" value="TreeGrafter"/>
</dbReference>
<dbReference type="SMART" id="SM00220">
    <property type="entry name" value="S_TKc"/>
    <property type="match status" value="1"/>
</dbReference>
<evidence type="ECO:0000256" key="5">
    <source>
        <dbReference type="ARBA" id="ARBA00022777"/>
    </source>
</evidence>
<dbReference type="PROSITE" id="PS50011">
    <property type="entry name" value="PROTEIN_KINASE_DOM"/>
    <property type="match status" value="1"/>
</dbReference>
<comment type="similarity">
    <text evidence="1">Belongs to the protein kinase superfamily. CMGC Ser/Thr protein kinase family. CDC2/CDKX subfamily.</text>
</comment>